<evidence type="ECO:0000313" key="2">
    <source>
        <dbReference type="EMBL" id="GEX94399.1"/>
    </source>
</evidence>
<feature type="coiled-coil region" evidence="1">
    <location>
        <begin position="89"/>
        <end position="119"/>
    </location>
</feature>
<reference evidence="2" key="1">
    <citation type="journal article" date="2019" name="Sci. Rep.">
        <title>Draft genome of Tanacetum cinerariifolium, the natural source of mosquito coil.</title>
        <authorList>
            <person name="Yamashiro T."/>
            <person name="Shiraishi A."/>
            <person name="Satake H."/>
            <person name="Nakayama K."/>
        </authorList>
    </citation>
    <scope>NUCLEOTIDE SEQUENCE</scope>
</reference>
<organism evidence="2">
    <name type="scientific">Tanacetum cinerariifolium</name>
    <name type="common">Dalmatian daisy</name>
    <name type="synonym">Chrysanthemum cinerariifolium</name>
    <dbReference type="NCBI Taxonomy" id="118510"/>
    <lineage>
        <taxon>Eukaryota</taxon>
        <taxon>Viridiplantae</taxon>
        <taxon>Streptophyta</taxon>
        <taxon>Embryophyta</taxon>
        <taxon>Tracheophyta</taxon>
        <taxon>Spermatophyta</taxon>
        <taxon>Magnoliopsida</taxon>
        <taxon>eudicotyledons</taxon>
        <taxon>Gunneridae</taxon>
        <taxon>Pentapetalae</taxon>
        <taxon>asterids</taxon>
        <taxon>campanulids</taxon>
        <taxon>Asterales</taxon>
        <taxon>Asteraceae</taxon>
        <taxon>Asteroideae</taxon>
        <taxon>Anthemideae</taxon>
        <taxon>Anthemidinae</taxon>
        <taxon>Tanacetum</taxon>
    </lineage>
</organism>
<comment type="caution">
    <text evidence="2">The sequence shown here is derived from an EMBL/GenBank/DDBJ whole genome shotgun (WGS) entry which is preliminary data.</text>
</comment>
<gene>
    <name evidence="2" type="ORF">Tci_366374</name>
</gene>
<dbReference type="EMBL" id="BKCJ010140705">
    <property type="protein sequence ID" value="GEX94399.1"/>
    <property type="molecule type" value="Genomic_DNA"/>
</dbReference>
<keyword evidence="1" id="KW-0175">Coiled coil</keyword>
<sequence length="174" mass="19984">MGFEAIDVDEDITLANDQDDVDKDMFDVNVLGGEEVSAVVGQNENVVNITKEELTLDQVLEALKTLKTMVKGLVIQEPEPVKPKKKDQIRLYEKAALKLQAEFNEEERLARERAKKEQEAMIETWDDIQAKIDADHQFAEILQAQEHEELSNPKKATLFQQLLVKMLEMRNNYL</sequence>
<protein>
    <submittedName>
        <fullName evidence="2">Uncharacterized protein</fullName>
    </submittedName>
</protein>
<evidence type="ECO:0000256" key="1">
    <source>
        <dbReference type="SAM" id="Coils"/>
    </source>
</evidence>
<proteinExistence type="predicted"/>
<dbReference type="AlphaFoldDB" id="A0A699HDP5"/>
<name>A0A699HDP5_TANCI</name>
<accession>A0A699HDP5</accession>